<evidence type="ECO:0000313" key="3">
    <source>
        <dbReference type="WBParaSite" id="OFLC_0001461601-mRNA-1"/>
    </source>
</evidence>
<evidence type="ECO:0000313" key="2">
    <source>
        <dbReference type="Proteomes" id="UP000267606"/>
    </source>
</evidence>
<dbReference type="WBParaSite" id="OFLC_0001461601-mRNA-1">
    <property type="protein sequence ID" value="OFLC_0001461601-mRNA-1"/>
    <property type="gene ID" value="OFLC_0001461601"/>
</dbReference>
<organism evidence="3">
    <name type="scientific">Onchocerca flexuosa</name>
    <dbReference type="NCBI Taxonomy" id="387005"/>
    <lineage>
        <taxon>Eukaryota</taxon>
        <taxon>Metazoa</taxon>
        <taxon>Ecdysozoa</taxon>
        <taxon>Nematoda</taxon>
        <taxon>Chromadorea</taxon>
        <taxon>Rhabditida</taxon>
        <taxon>Spirurina</taxon>
        <taxon>Spiruromorpha</taxon>
        <taxon>Filarioidea</taxon>
        <taxon>Onchocercidae</taxon>
        <taxon>Onchocerca</taxon>
    </lineage>
</organism>
<dbReference type="Proteomes" id="UP000267606">
    <property type="component" value="Unassembled WGS sequence"/>
</dbReference>
<evidence type="ECO:0000313" key="1">
    <source>
        <dbReference type="EMBL" id="VDP17839.1"/>
    </source>
</evidence>
<accession>A0A183I4E6</accession>
<name>A0A183I4E6_9BILA</name>
<keyword evidence="2" id="KW-1185">Reference proteome</keyword>
<dbReference type="EMBL" id="UZAJ01040997">
    <property type="protein sequence ID" value="VDP17839.1"/>
    <property type="molecule type" value="Genomic_DNA"/>
</dbReference>
<dbReference type="AlphaFoldDB" id="A0A183I4E6"/>
<sequence>MLAERKVKARHVRSLNQSYDSLVLHILFMFGNASESMEIHY</sequence>
<proteinExistence type="predicted"/>
<reference evidence="3" key="1">
    <citation type="submission" date="2016-06" db="UniProtKB">
        <authorList>
            <consortium name="WormBaseParasite"/>
        </authorList>
    </citation>
    <scope>IDENTIFICATION</scope>
</reference>
<gene>
    <name evidence="1" type="ORF">OFLC_LOCUS14607</name>
</gene>
<reference evidence="1 2" key="2">
    <citation type="submission" date="2018-11" db="EMBL/GenBank/DDBJ databases">
        <authorList>
            <consortium name="Pathogen Informatics"/>
        </authorList>
    </citation>
    <scope>NUCLEOTIDE SEQUENCE [LARGE SCALE GENOMIC DNA]</scope>
</reference>
<protein>
    <submittedName>
        <fullName evidence="3">Transposase</fullName>
    </submittedName>
</protein>